<comment type="similarity">
    <text evidence="5">Belongs to the LAMP family.</text>
</comment>
<feature type="region of interest" description="Disordered" evidence="20">
    <location>
        <begin position="94"/>
        <end position="142"/>
    </location>
</feature>
<gene>
    <name evidence="24" type="primary">AVEN_141129_1</name>
    <name evidence="24" type="ORF">CEXT_620141</name>
</gene>
<keyword evidence="12" id="KW-0325">Glycoprotein</keyword>
<evidence type="ECO:0000256" key="15">
    <source>
        <dbReference type="ARBA" id="ARBA00029428"/>
    </source>
</evidence>
<evidence type="ECO:0000256" key="6">
    <source>
        <dbReference type="ARBA" id="ARBA00022692"/>
    </source>
</evidence>
<name>A0AAV4V0C0_CAEEX</name>
<keyword evidence="8" id="KW-0967">Endosome</keyword>
<evidence type="ECO:0000256" key="9">
    <source>
        <dbReference type="ARBA" id="ARBA00022989"/>
    </source>
</evidence>
<evidence type="ECO:0000256" key="16">
    <source>
        <dbReference type="ARBA" id="ARBA00053950"/>
    </source>
</evidence>
<evidence type="ECO:0000256" key="2">
    <source>
        <dbReference type="ARBA" id="ARBA00004158"/>
    </source>
</evidence>
<evidence type="ECO:0000313" key="24">
    <source>
        <dbReference type="EMBL" id="GIY63478.1"/>
    </source>
</evidence>
<keyword evidence="9 21" id="KW-1133">Transmembrane helix</keyword>
<evidence type="ECO:0000256" key="5">
    <source>
        <dbReference type="ARBA" id="ARBA00009644"/>
    </source>
</evidence>
<feature type="domain" description="Lysosome-associated membrane glycoprotein 2-like transmembrane" evidence="23">
    <location>
        <begin position="271"/>
        <end position="296"/>
    </location>
</feature>
<feature type="compositionally biased region" description="Low complexity" evidence="20">
    <location>
        <begin position="94"/>
        <end position="133"/>
    </location>
</feature>
<dbReference type="AlphaFoldDB" id="A0AAV4V0C0"/>
<evidence type="ECO:0000256" key="12">
    <source>
        <dbReference type="ARBA" id="ARBA00023180"/>
    </source>
</evidence>
<comment type="subcellular location">
    <subcellularLocation>
        <location evidence="4">Cell projection</location>
        <location evidence="4">Dendrite</location>
    </subcellularLocation>
    <subcellularLocation>
        <location evidence="17">Cell projection</location>
        <location evidence="17">Growth cone membrane</location>
        <topology evidence="17">Single-pass type I membrane protein</topology>
    </subcellularLocation>
    <subcellularLocation>
        <location evidence="15">Cytoplasmic vesicle</location>
        <location evidence="15">Secretory vesicle</location>
        <location evidence="15">Synaptic vesicle membrane</location>
        <topology evidence="15">Single-pass type I membrane protein</topology>
    </subcellularLocation>
    <subcellularLocation>
        <location evidence="2">Early endosome membrane</location>
        <topology evidence="2">Single-pass type I membrane protein</topology>
    </subcellularLocation>
    <subcellularLocation>
        <location evidence="1">Endoplasmic reticulum-Golgi intermediate compartment membrane</location>
        <topology evidence="1">Single-pass type I membrane protein</topology>
    </subcellularLocation>
    <subcellularLocation>
        <location evidence="3">Recycling endosome</location>
    </subcellularLocation>
</comment>
<evidence type="ECO:0000256" key="20">
    <source>
        <dbReference type="SAM" id="MobiDB-lite"/>
    </source>
</evidence>
<evidence type="ECO:0000256" key="19">
    <source>
        <dbReference type="ARBA" id="ARBA00076257"/>
    </source>
</evidence>
<dbReference type="GO" id="GO:0031902">
    <property type="term" value="C:late endosome membrane"/>
    <property type="evidence" value="ECO:0007669"/>
    <property type="project" value="TreeGrafter"/>
</dbReference>
<evidence type="ECO:0000256" key="10">
    <source>
        <dbReference type="ARBA" id="ARBA00023018"/>
    </source>
</evidence>
<feature type="transmembrane region" description="Helical" evidence="21">
    <location>
        <begin position="61"/>
        <end position="79"/>
    </location>
</feature>
<feature type="domain" description="Lysosome-associated membrane glycoprotein 2-like luminal" evidence="22">
    <location>
        <begin position="139"/>
        <end position="234"/>
    </location>
</feature>
<evidence type="ECO:0000313" key="25">
    <source>
        <dbReference type="Proteomes" id="UP001054945"/>
    </source>
</evidence>
<dbReference type="Pfam" id="PF21222">
    <property type="entry name" value="Lamp2_2nd"/>
    <property type="match status" value="1"/>
</dbReference>
<evidence type="ECO:0000256" key="1">
    <source>
        <dbReference type="ARBA" id="ARBA00004151"/>
    </source>
</evidence>
<comment type="caution">
    <text evidence="24">The sequence shown here is derived from an EMBL/GenBank/DDBJ whole genome shotgun (WGS) entry which is preliminary data.</text>
</comment>
<reference evidence="24 25" key="1">
    <citation type="submission" date="2021-06" db="EMBL/GenBank/DDBJ databases">
        <title>Caerostris extrusa draft genome.</title>
        <authorList>
            <person name="Kono N."/>
            <person name="Arakawa K."/>
        </authorList>
    </citation>
    <scope>NUCLEOTIDE SEQUENCE [LARGE SCALE GENOMIC DNA]</scope>
</reference>
<protein>
    <recommendedName>
        <fullName evidence="18">Lysosome-associated membrane glycoprotein 5</fullName>
    </recommendedName>
    <alternativeName>
        <fullName evidence="19">Lysosome-associated membrane protein 5</fullName>
    </alternativeName>
</protein>
<evidence type="ECO:0000256" key="4">
    <source>
        <dbReference type="ARBA" id="ARBA00004279"/>
    </source>
</evidence>
<evidence type="ECO:0000259" key="22">
    <source>
        <dbReference type="Pfam" id="PF01299"/>
    </source>
</evidence>
<keyword evidence="10" id="KW-0770">Synapse</keyword>
<dbReference type="Proteomes" id="UP001054945">
    <property type="component" value="Unassembled WGS sequence"/>
</dbReference>
<dbReference type="GO" id="GO:0005765">
    <property type="term" value="C:lysosomal membrane"/>
    <property type="evidence" value="ECO:0007669"/>
    <property type="project" value="TreeGrafter"/>
</dbReference>
<accession>A0AAV4V0C0</accession>
<evidence type="ECO:0000256" key="17">
    <source>
        <dbReference type="ARBA" id="ARBA00060492"/>
    </source>
</evidence>
<keyword evidence="6 21" id="KW-0812">Transmembrane</keyword>
<dbReference type="InterPro" id="IPR002000">
    <property type="entry name" value="Lysosome-assoc_membr_glycop"/>
</dbReference>
<evidence type="ECO:0000256" key="14">
    <source>
        <dbReference type="ARBA" id="ARBA00023329"/>
    </source>
</evidence>
<comment type="function">
    <text evidence="16">Plays a role in short-term synaptic plasticity in a subset of GABAergic neurons in the brain.</text>
</comment>
<dbReference type="PANTHER" id="PTHR11506:SF35">
    <property type="entry name" value="LYSOSOME-ASSOCIATED MEMBRANE GLYCOPROTEIN 5"/>
    <property type="match status" value="1"/>
</dbReference>
<keyword evidence="11 21" id="KW-0472">Membrane</keyword>
<dbReference type="GO" id="GO:0005886">
    <property type="term" value="C:plasma membrane"/>
    <property type="evidence" value="ECO:0007669"/>
    <property type="project" value="UniProtKB-SubCell"/>
</dbReference>
<dbReference type="PANTHER" id="PTHR11506">
    <property type="entry name" value="LYSOSOME-ASSOCIATED MEMBRANE GLYCOPROTEIN"/>
    <property type="match status" value="1"/>
</dbReference>
<keyword evidence="25" id="KW-1185">Reference proteome</keyword>
<evidence type="ECO:0000259" key="23">
    <source>
        <dbReference type="Pfam" id="PF21222"/>
    </source>
</evidence>
<sequence length="305" mass="33924">MSTEDDARSGHPKEAATYENIKNVHKTISDNRVRRPLVGFNSCYPCLQKVSVRFETSKMGFIRKVVFTLVLFVAIGYGVSDDLELDITTVLPDTTTDDLTTSTSSPDTTSTTITTTTTPLPKTTTTLPPVTTVAPKPSPEKGSWNVTDGNVTCIRAELQIQFTVNIENEQVFVLSPNASDSKSSCKISNVTQELILSDTNYDLAFLFEKDSTKTFVRNVTLLYRTSEGQELFYNDTKLSFTFIFKHLELLMKMFFNTAEECEADDTISDIIPIAVACALASLIIIVLIAYLVGRRRRDQKGYTSV</sequence>
<evidence type="ECO:0000256" key="7">
    <source>
        <dbReference type="ARBA" id="ARBA00022729"/>
    </source>
</evidence>
<evidence type="ECO:0000256" key="11">
    <source>
        <dbReference type="ARBA" id="ARBA00023136"/>
    </source>
</evidence>
<evidence type="ECO:0000256" key="18">
    <source>
        <dbReference type="ARBA" id="ARBA00074379"/>
    </source>
</evidence>
<dbReference type="EMBL" id="BPLR01013747">
    <property type="protein sequence ID" value="GIY63478.1"/>
    <property type="molecule type" value="Genomic_DNA"/>
</dbReference>
<evidence type="ECO:0000256" key="13">
    <source>
        <dbReference type="ARBA" id="ARBA00023273"/>
    </source>
</evidence>
<organism evidence="24 25">
    <name type="scientific">Caerostris extrusa</name>
    <name type="common">Bark spider</name>
    <name type="synonym">Caerostris bankana</name>
    <dbReference type="NCBI Taxonomy" id="172846"/>
    <lineage>
        <taxon>Eukaryota</taxon>
        <taxon>Metazoa</taxon>
        <taxon>Ecdysozoa</taxon>
        <taxon>Arthropoda</taxon>
        <taxon>Chelicerata</taxon>
        <taxon>Arachnida</taxon>
        <taxon>Araneae</taxon>
        <taxon>Araneomorphae</taxon>
        <taxon>Entelegynae</taxon>
        <taxon>Araneoidea</taxon>
        <taxon>Araneidae</taxon>
        <taxon>Caerostris</taxon>
    </lineage>
</organism>
<keyword evidence="13" id="KW-0966">Cell projection</keyword>
<dbReference type="InterPro" id="IPR048528">
    <property type="entry name" value="Lamp2-like_luminal"/>
</dbReference>
<keyword evidence="14" id="KW-0968">Cytoplasmic vesicle</keyword>
<dbReference type="InterPro" id="IPR048524">
    <property type="entry name" value="Lamp2-like_TM"/>
</dbReference>
<dbReference type="Pfam" id="PF01299">
    <property type="entry name" value="Lamp2-like_luminal"/>
    <property type="match status" value="1"/>
</dbReference>
<proteinExistence type="inferred from homology"/>
<dbReference type="Gene3D" id="2.40.160.110">
    <property type="match status" value="1"/>
</dbReference>
<evidence type="ECO:0000256" key="21">
    <source>
        <dbReference type="SAM" id="Phobius"/>
    </source>
</evidence>
<evidence type="ECO:0000256" key="3">
    <source>
        <dbReference type="ARBA" id="ARBA00004172"/>
    </source>
</evidence>
<keyword evidence="7" id="KW-0732">Signal</keyword>
<evidence type="ECO:0000256" key="8">
    <source>
        <dbReference type="ARBA" id="ARBA00022753"/>
    </source>
</evidence>
<feature type="transmembrane region" description="Helical" evidence="21">
    <location>
        <begin position="270"/>
        <end position="292"/>
    </location>
</feature>
<dbReference type="GO" id="GO:0072594">
    <property type="term" value="P:establishment of protein localization to organelle"/>
    <property type="evidence" value="ECO:0007669"/>
    <property type="project" value="TreeGrafter"/>
</dbReference>